<sequence>MTVNQSYYFWAELPGKIASFQWDFGDGFKKEGQNQSHVFCFPGRFRVTATASNVISSDSVSIEIEVQAPLSYLMVNTSQPFVEAGKNILITAQTDVNENVVFYWTVNPSSPPKPGTSTLMHVFPKAGVFQIKVTAQNLVSRVESITHIEVVERIQGVQIQSQALKSGRYFLTNQTVLLTASVTRGSNLTYEWTANQRMANNSKHFPLFTNSPGDIHIKLVVSNVLGSVDTDLSLRAVELVSGLSISSPMNAVAKGKPVRISASVSSGTDLQYSWFLDSAHSPVISDVPFVLHVFQVIGMVKIRVSVSNVFGSDDATKLLIIQENISKVDFQINGQFRPFFVTSNSLLLLHGSAGTGNVLHWEWVLMFHNNTVMVLADNQTVSYSFADVADHRISLNASNDISWQTVSYTVTVQDAIQGLLLMASSNVICEDDPVTFTPSVSQGSEVSFSLEFVNESYSVAIWQNFTTSSLSVGDHFVRAIATNHVSYQTATVIVRVVERIKGLHLIGCCSAVLEASKNISFQASSGSQANYHWTFLLNGVQSSQEIGQNVHFTPFTNGSLYVTVEADNGFCSQSLTSIATIHKHVKNVKIFTSHDGAFVDYPITFVAITDGGSNLKFLWDFGDASDGALVTESNRQVHTYNVTGEFVVKLTAFNNISEVSTQMTIKVQKLECTQPHVYIVKEQYILLKSRPSFFEARVDFNGCVTHKAYYFWEIHRGQDCSGMDKVSLNDSVDVTTPLLSLPKHSLKVGNYCLTFTAKLRGTPLQQNRTVSLTVIHSELVPVIKGGSHRFWSSQYDLILDATESFDPDSEKNDIELFQFQWGYTIENKTALSSAVSTLHQHIPGNGSILLLPRSALLPDRMYHFTLTVCKSGRQPVSISQLVTVYNITLLPVTVKCVSCNSLLSFHVRHSHYIALAGHCSSCQDTVQYRWTAENQKGEALSLNEVTTLTGNLLREIVIKPGVLIEGQEYTFTLNVSEPASGLWGSASINLVPNHPPYGGICTLSPDNSLHFLETMVSYSCSEWMDDDGDSAQLIFSLQVAQCENSGPLCPLITLYRGTQSTFSSLVPLGRLSTEENLAVIHVLVLVEDSMGASVIAARKNLTVLLSDQCTTEWLRNKSQSEFWALRQQGNPQDIIQYSVALSSQLNQLASINAEELEDRIQIRGNVIQALASLPVSSLQDAALISSALAQSTVVPSEVQCNGCRAKVLKVTEKMIKVIREQTGQGDINPIVTGRNILAVLSSTLTADQRQRNNSGLKHVDTSEAAVSALGQILELMRSLMLSRMSGEEALSLSVPKITAVGIRGDPTKDLLCTDPLSQCQFHIPSALSSQLKEEKQEVLQILLQMEGEENPFIPAAEPAISTTLAAIEFATPQGQPISIANLTLDTAIQFTLHKKVQEIENERLLWKKITLPPKGNVNFTVKAMDKDPQTGLYVALNFSLIPGAGEEASGLVWISVDDQPVHPLSEHTHSEELSLSLSAGTSSMEHTIFLTPLLNGSAKDLLVKLNSSISGVDVSVSVCVFSMLCRYFSVDERRWSSDGLSPLSGSSPHTAHCLTHHLTMFGASLFIHPEALLLLPPSEEPVRNVVVGIVCGVLLLIYLLVGLIAHKLDHLESLRLSWVPLCGQKGHYQYRVLVKTGWKKGSGTTAHVGISLYGLNKSGSRHLQREGAFQRNSLDDFQVETDANLGEIWKIRIWHDNTGLDPSWYLKHVIVWDIQTDNMFFFLVEDWLSVENEKNSGRVEKVILASCPQELQEFKRILHSQLLFGLREHHLWISLWERPAHSHFRRAQRVTCCALLLHLYLAAGAVWYGAVGRKGSSGPVSTQMVMNAENILVGITLAALMFPLQIILRFLFQNTKSKVTLEVSLPPSPVSHTVEMDVFLSHPDLSCSSFPSLPTGPDSSIYDGPSPFTNSLQKLDSEFWNTPDPRNDRMDHWPSCDSIFGLSEQTGTSHLLKRKKAILQLHLSTPTSDHNTLEPIKSSEEDLRTITADLDPSNTLSLEPEASDSGHFTPNDTILSDIQDSLCSEWSDLSMDTPTSEPGFHKSSSSLSVLSDASTFLPSLPPDSTSTISNTRIGVVRGVTGFFLPSWVLRMIHLLVAVLLGTSLALVGLYGSRFSSSVVLMWLVSALSAFLTSALLLEPFAICIQALYLAAVVKPVDPEVENRLAQETEVRRTEEDLGDKVHPLCGYGLLQAKEEARKLRTLRALMRSCLVYLLFLLVVLMVNYQEYVHETNSRRLHSAIKQTLITALPGQPSLTALSGWMDAEQWVDGRLISHLFENPSLSLTGPARLQKVRFQDFCSQNIRDKFQSGRLPLMLTANVSSHANPVHQSSSTHSKNTAALSAWPRTKSASCAFSESEEVVLGNNSESTRRILSGLQTAKWITTGTKAVLIEFTHYHKQTSILAPVSILLDQTQTGRILSFISVQPFHISPLFGTDLHVTLTVLLLLFALCFVSAEVWALIRKPSQYLRQAWRWFQPLLALLTLAAAVLRLYFLYTTAAFISRHCSRPSCFADFHSAATLARKSNQLSAIVLTLLVLKMVGILRFVRRWLVIGRVIRQVFPQICGVVFLLLLLLLLFSHTGIMLFSGSVEGFRTLGQASSSLLCLLRGHMGLRRLCEHHPVVGPLYCLSAVGIGFWVLGRLCAAVLIRTYRMVQADIYRPAMEPQDYEMVQFLIKRLKLWMGLSKTKEFRHRVKFEGMVPPPSRSSQGSEASNCSVPLSPSGPRQVSSASSSASDSSVISGSFNFHHYVDRLVPCVDSLVAGFDRVNQLTDEVYNFELQLQQTQSRIYQRRKSKLQQVTSEGHDPTPKLPPFPRHPSTSVLECDHTPVSLQGVINTLPRCRATHSESSLMGPAAQLGKRLLSALDGSMNSPNLRKWGVPRRRAWNSVTCHSADTTQRLPGSHSTVALPVRPRSEDGDRDHVCDGMPIKRQAWHTE</sequence>
<feature type="domain" description="PLAT" evidence="16">
    <location>
        <begin position="1628"/>
        <end position="1742"/>
    </location>
</feature>
<feature type="domain" description="REJ" evidence="17">
    <location>
        <begin position="672"/>
        <end position="1350"/>
    </location>
</feature>
<dbReference type="InterPro" id="IPR036392">
    <property type="entry name" value="PLAT/LH2_dom_sf"/>
</dbReference>
<dbReference type="PROSITE" id="PS50095">
    <property type="entry name" value="PLAT"/>
    <property type="match status" value="1"/>
</dbReference>
<dbReference type="GO" id="GO:0006816">
    <property type="term" value="P:calcium ion transport"/>
    <property type="evidence" value="ECO:0007669"/>
    <property type="project" value="TreeGrafter"/>
</dbReference>
<dbReference type="InterPro" id="IPR013783">
    <property type="entry name" value="Ig-like_fold"/>
</dbReference>
<feature type="compositionally biased region" description="Basic and acidic residues" evidence="13">
    <location>
        <begin position="2910"/>
        <end position="2921"/>
    </location>
</feature>
<evidence type="ECO:0000256" key="12">
    <source>
        <dbReference type="PROSITE-ProRule" id="PRU00152"/>
    </source>
</evidence>
<feature type="region of interest" description="Disordered" evidence="13">
    <location>
        <begin position="2796"/>
        <end position="2815"/>
    </location>
</feature>
<feature type="transmembrane region" description="Helical" evidence="14">
    <location>
        <begin position="2472"/>
        <end position="2492"/>
    </location>
</feature>
<keyword evidence="11" id="KW-0966">Cell projection</keyword>
<evidence type="ECO:0000256" key="5">
    <source>
        <dbReference type="ARBA" id="ARBA00022692"/>
    </source>
</evidence>
<dbReference type="Pfam" id="PF02010">
    <property type="entry name" value="REJ"/>
    <property type="match status" value="1"/>
</dbReference>
<dbReference type="Pfam" id="PF08016">
    <property type="entry name" value="PKD_channel"/>
    <property type="match status" value="1"/>
</dbReference>
<dbReference type="InterPro" id="IPR002859">
    <property type="entry name" value="PKD/REJ-like"/>
</dbReference>
<evidence type="ECO:0000259" key="16">
    <source>
        <dbReference type="PROSITE" id="PS50095"/>
    </source>
</evidence>
<dbReference type="InterPro" id="IPR001024">
    <property type="entry name" value="PLAT/LH2_dom"/>
</dbReference>
<dbReference type="FunFam" id="2.60.60.20:FF:000012">
    <property type="entry name" value="polycystin-1 isoform X2"/>
    <property type="match status" value="1"/>
</dbReference>
<evidence type="ECO:0000256" key="6">
    <source>
        <dbReference type="ARBA" id="ARBA00022737"/>
    </source>
</evidence>
<comment type="caution">
    <text evidence="12">Lacks conserved residue(s) required for the propagation of feature annotation.</text>
</comment>
<comment type="subcellular location">
    <subcellularLocation>
        <location evidence="2">Cell membrane</location>
        <topology evidence="2">Multi-pass membrane protein</topology>
    </subcellularLocation>
    <subcellularLocation>
        <location evidence="1">Cell projection</location>
        <location evidence="1">Cilium</location>
    </subcellularLocation>
</comment>
<feature type="region of interest" description="Disordered" evidence="13">
    <location>
        <begin position="2697"/>
        <end position="2732"/>
    </location>
</feature>
<dbReference type="FunFam" id="1.10.287.70:FF:000216">
    <property type="entry name" value="Polycystic kidney disease 1b"/>
    <property type="match status" value="1"/>
</dbReference>
<feature type="compositionally biased region" description="Polar residues" evidence="13">
    <location>
        <begin position="2703"/>
        <end position="2717"/>
    </location>
</feature>
<organism evidence="18 19">
    <name type="scientific">Cyprinus carpio carpio</name>
    <dbReference type="NCBI Taxonomy" id="630221"/>
    <lineage>
        <taxon>Eukaryota</taxon>
        <taxon>Metazoa</taxon>
        <taxon>Chordata</taxon>
        <taxon>Craniata</taxon>
        <taxon>Vertebrata</taxon>
        <taxon>Euteleostomi</taxon>
        <taxon>Actinopterygii</taxon>
        <taxon>Neopterygii</taxon>
        <taxon>Teleostei</taxon>
        <taxon>Ostariophysi</taxon>
        <taxon>Cypriniformes</taxon>
        <taxon>Cyprinidae</taxon>
        <taxon>Cyprininae</taxon>
        <taxon>Cyprinus</taxon>
    </lineage>
</organism>
<feature type="compositionally biased region" description="Low complexity" evidence="13">
    <location>
        <begin position="2718"/>
        <end position="2732"/>
    </location>
</feature>
<dbReference type="CDD" id="cd00146">
    <property type="entry name" value="PKD"/>
    <property type="match status" value="3"/>
</dbReference>
<evidence type="ECO:0000256" key="14">
    <source>
        <dbReference type="SAM" id="Phobius"/>
    </source>
</evidence>
<feature type="domain" description="PKD" evidence="15">
    <location>
        <begin position="586"/>
        <end position="668"/>
    </location>
</feature>
<comment type="similarity">
    <text evidence="3">Belongs to the polycystin family.</text>
</comment>
<dbReference type="GO" id="GO:0005929">
    <property type="term" value="C:cilium"/>
    <property type="evidence" value="ECO:0007669"/>
    <property type="project" value="UniProtKB-SubCell"/>
</dbReference>
<feature type="region of interest" description="Disordered" evidence="13">
    <location>
        <begin position="2908"/>
        <end position="2934"/>
    </location>
</feature>
<keyword evidence="5 14" id="KW-0812">Transmembrane</keyword>
<dbReference type="GO" id="GO:0005886">
    <property type="term" value="C:plasma membrane"/>
    <property type="evidence" value="ECO:0007669"/>
    <property type="project" value="UniProtKB-SubCell"/>
</dbReference>
<name>A0A9J8BAW9_CYPCA</name>
<dbReference type="InterPro" id="IPR046791">
    <property type="entry name" value="Polycystin_dom"/>
</dbReference>
<evidence type="ECO:0000256" key="1">
    <source>
        <dbReference type="ARBA" id="ARBA00004138"/>
    </source>
</evidence>
<evidence type="ECO:0000256" key="4">
    <source>
        <dbReference type="ARBA" id="ARBA00022475"/>
    </source>
</evidence>
<keyword evidence="4" id="KW-1003">Cell membrane</keyword>
<evidence type="ECO:0000313" key="19">
    <source>
        <dbReference type="Proteomes" id="UP001108240"/>
    </source>
</evidence>
<dbReference type="SUPFAM" id="SSF49299">
    <property type="entry name" value="PKD domain"/>
    <property type="match status" value="6"/>
</dbReference>
<keyword evidence="10" id="KW-0325">Glycoprotein</keyword>
<accession>A0A9J8BAW9</accession>
<dbReference type="GO" id="GO:0005261">
    <property type="term" value="F:monoatomic cation channel activity"/>
    <property type="evidence" value="ECO:0007669"/>
    <property type="project" value="TreeGrafter"/>
</dbReference>
<dbReference type="GeneTree" id="ENSGT00940000167780"/>
<keyword evidence="7 14" id="KW-1133">Transmembrane helix</keyword>
<evidence type="ECO:0000259" key="17">
    <source>
        <dbReference type="PROSITE" id="PS51111"/>
    </source>
</evidence>
<feature type="transmembrane region" description="Helical" evidence="14">
    <location>
        <begin position="2087"/>
        <end position="2111"/>
    </location>
</feature>
<dbReference type="Pfam" id="PF00801">
    <property type="entry name" value="PKD"/>
    <property type="match status" value="6"/>
</dbReference>
<protein>
    <submittedName>
        <fullName evidence="18">Polycystic kidney disease 1b</fullName>
    </submittedName>
</protein>
<dbReference type="PROSITE" id="PS50093">
    <property type="entry name" value="PKD"/>
    <property type="match status" value="2"/>
</dbReference>
<dbReference type="PANTHER" id="PTHR46730">
    <property type="entry name" value="POLYCYSTIN-1"/>
    <property type="match status" value="1"/>
</dbReference>
<dbReference type="CDD" id="cd01752">
    <property type="entry name" value="PLAT_polycystin"/>
    <property type="match status" value="1"/>
</dbReference>
<reference evidence="18" key="2">
    <citation type="submission" date="2025-09" db="UniProtKB">
        <authorList>
            <consortium name="Ensembl"/>
        </authorList>
    </citation>
    <scope>IDENTIFICATION</scope>
</reference>
<evidence type="ECO:0000256" key="10">
    <source>
        <dbReference type="ARBA" id="ARBA00023180"/>
    </source>
</evidence>
<keyword evidence="6" id="KW-0677">Repeat</keyword>
<keyword evidence="8" id="KW-0969">Cilium</keyword>
<evidence type="ECO:0000256" key="3">
    <source>
        <dbReference type="ARBA" id="ARBA00007200"/>
    </source>
</evidence>
<feature type="transmembrane region" description="Helical" evidence="14">
    <location>
        <begin position="2204"/>
        <end position="2224"/>
    </location>
</feature>
<feature type="transmembrane region" description="Helical" evidence="14">
    <location>
        <begin position="2558"/>
        <end position="2584"/>
    </location>
</feature>
<dbReference type="InterPro" id="IPR000601">
    <property type="entry name" value="PKD_dom"/>
</dbReference>
<feature type="transmembrane region" description="Helical" evidence="14">
    <location>
        <begin position="2117"/>
        <end position="2137"/>
    </location>
</feature>
<evidence type="ECO:0000256" key="7">
    <source>
        <dbReference type="ARBA" id="ARBA00022989"/>
    </source>
</evidence>
<feature type="transmembrane region" description="Helical" evidence="14">
    <location>
        <begin position="2436"/>
        <end position="2460"/>
    </location>
</feature>
<feature type="transmembrane region" description="Helical" evidence="14">
    <location>
        <begin position="1831"/>
        <end position="1852"/>
    </location>
</feature>
<feature type="transmembrane region" description="Helical" evidence="14">
    <location>
        <begin position="1585"/>
        <end position="1605"/>
    </location>
</feature>
<evidence type="ECO:0000259" key="15">
    <source>
        <dbReference type="PROSITE" id="PS50093"/>
    </source>
</evidence>
<reference evidence="18" key="1">
    <citation type="submission" date="2025-08" db="UniProtKB">
        <authorList>
            <consortium name="Ensembl"/>
        </authorList>
    </citation>
    <scope>IDENTIFICATION</scope>
</reference>
<dbReference type="SMART" id="SM00089">
    <property type="entry name" value="PKD"/>
    <property type="match status" value="8"/>
</dbReference>
<dbReference type="PRINTS" id="PR00500">
    <property type="entry name" value="POLYCYSTIN1"/>
</dbReference>
<dbReference type="Ensembl" id="ENSCCRT00000184110.1">
    <property type="protein sequence ID" value="ENSCCRP00000154914.1"/>
    <property type="gene ID" value="ENSCCRG00000068683.1"/>
</dbReference>
<evidence type="ECO:0000256" key="9">
    <source>
        <dbReference type="ARBA" id="ARBA00023136"/>
    </source>
</evidence>
<dbReference type="Gene3D" id="2.60.40.10">
    <property type="entry name" value="Immunoglobulins"/>
    <property type="match status" value="2"/>
</dbReference>
<evidence type="ECO:0000256" key="2">
    <source>
        <dbReference type="ARBA" id="ARBA00004651"/>
    </source>
</evidence>
<dbReference type="InterPro" id="IPR022409">
    <property type="entry name" value="PKD/Chitinase_dom"/>
</dbReference>
<dbReference type="PANTHER" id="PTHR46730:SF2">
    <property type="entry name" value="POLYCYSTIN-1 ISOFORM X1"/>
    <property type="match status" value="1"/>
</dbReference>
<feature type="domain" description="PKD" evidence="15">
    <location>
        <begin position="1"/>
        <end position="73"/>
    </location>
</feature>
<dbReference type="InterPro" id="IPR000203">
    <property type="entry name" value="GPS"/>
</dbReference>
<dbReference type="SUPFAM" id="SSF49723">
    <property type="entry name" value="Lipase/lipooxygenase domain (PLAT/LH2 domain)"/>
    <property type="match status" value="1"/>
</dbReference>
<feature type="transmembrane region" description="Helical" evidence="14">
    <location>
        <begin position="1790"/>
        <end position="1811"/>
    </location>
</feature>
<evidence type="ECO:0000256" key="13">
    <source>
        <dbReference type="SAM" id="MobiDB-lite"/>
    </source>
</evidence>
<feature type="transmembrane region" description="Helical" evidence="14">
    <location>
        <begin position="2526"/>
        <end position="2546"/>
    </location>
</feature>
<dbReference type="Gene3D" id="2.60.60.20">
    <property type="entry name" value="PLAT/LH2 domain"/>
    <property type="match status" value="1"/>
</dbReference>
<proteinExistence type="inferred from homology"/>
<feature type="transmembrane region" description="Helical" evidence="14">
    <location>
        <begin position="2622"/>
        <end position="2646"/>
    </location>
</feature>
<evidence type="ECO:0000313" key="18">
    <source>
        <dbReference type="Ensembl" id="ENSCCRP00000154914.1"/>
    </source>
</evidence>
<dbReference type="InterPro" id="IPR014010">
    <property type="entry name" value="REJ_dom"/>
</dbReference>
<dbReference type="Gene3D" id="1.10.287.70">
    <property type="match status" value="1"/>
</dbReference>
<dbReference type="OMA" id="PWRQSYL"/>
<dbReference type="SMART" id="SM00303">
    <property type="entry name" value="GPS"/>
    <property type="match status" value="1"/>
</dbReference>
<keyword evidence="9 14" id="KW-0472">Membrane</keyword>
<dbReference type="Proteomes" id="UP001108240">
    <property type="component" value="Unplaced"/>
</dbReference>
<keyword evidence="19" id="KW-1185">Reference proteome</keyword>
<dbReference type="InterPro" id="IPR035986">
    <property type="entry name" value="PKD_dom_sf"/>
</dbReference>
<dbReference type="InterPro" id="IPR000434">
    <property type="entry name" value="PC1"/>
</dbReference>
<dbReference type="PROSITE" id="PS51111">
    <property type="entry name" value="REJ"/>
    <property type="match status" value="1"/>
</dbReference>
<dbReference type="SMART" id="SM00308">
    <property type="entry name" value="LH2"/>
    <property type="match status" value="1"/>
</dbReference>
<dbReference type="InterPro" id="IPR013122">
    <property type="entry name" value="PKD1_2_channel"/>
</dbReference>
<dbReference type="Pfam" id="PF20519">
    <property type="entry name" value="Polycystin_dom"/>
    <property type="match status" value="1"/>
</dbReference>
<evidence type="ECO:0000256" key="11">
    <source>
        <dbReference type="ARBA" id="ARBA00023273"/>
    </source>
</evidence>
<dbReference type="InterPro" id="IPR042060">
    <property type="entry name" value="PLAT_polycystin1"/>
</dbReference>
<evidence type="ECO:0000256" key="8">
    <source>
        <dbReference type="ARBA" id="ARBA00023069"/>
    </source>
</evidence>
<dbReference type="Pfam" id="PF01477">
    <property type="entry name" value="PLAT"/>
    <property type="match status" value="1"/>
</dbReference>